<protein>
    <submittedName>
        <fullName evidence="9">Iron ABC transporter permease</fullName>
    </submittedName>
</protein>
<dbReference type="AlphaFoldDB" id="A0A1Y6GGG4"/>
<reference evidence="10" key="2">
    <citation type="submission" date="2022-09" db="EMBL/GenBank/DDBJ databases">
        <title>Multidrug resistance Raoultella ornithinolytica Strain MQB_Silv_108.</title>
        <authorList>
            <person name="Quintela-Baluja M."/>
        </authorList>
    </citation>
    <scope>NUCLEOTIDE SEQUENCE</scope>
    <source>
        <strain evidence="10">MQB_Silv_108</strain>
    </source>
</reference>
<feature type="transmembrane region" description="Helical" evidence="8">
    <location>
        <begin position="306"/>
        <end position="325"/>
    </location>
</feature>
<sequence length="330" mass="34535">MKLSTLSLILLLAALLTISGALLTGPWNLTVGRLFELLFTPHSASLPPQATIVFWQIRLPRIIAALAIGASLSAAGAAYQGMFRNPLVSPDILGVAAGAGLGACLAIWLGLSIFYIQLLAFCGGLLVVLSAGILARAITRHDPALTLVLVGIALGTLCGAGISLIKTLADPYTQLPSITFWLLGGLADITLRDLAFAAPLMIIGCLPLWLLRWRLNLLTLSDDEARSLGIDVARLRLIVVVCATLATASAVAIAGIIGWIGLIVPHTGRLLTGSNHQRLLPVAMGIGAILLLFTDTLARGLSATEIPLGILTSFVGAPFFLALLLRGNRP</sequence>
<evidence type="ECO:0000256" key="1">
    <source>
        <dbReference type="ARBA" id="ARBA00004651"/>
    </source>
</evidence>
<dbReference type="EMBL" id="NKYI01000026">
    <property type="protein sequence ID" value="PIK82789.1"/>
    <property type="molecule type" value="Genomic_DNA"/>
</dbReference>
<evidence type="ECO:0000256" key="5">
    <source>
        <dbReference type="ARBA" id="ARBA00022692"/>
    </source>
</evidence>
<dbReference type="Gene3D" id="1.10.3470.10">
    <property type="entry name" value="ABC transporter involved in vitamin B12 uptake, BtuC"/>
    <property type="match status" value="1"/>
</dbReference>
<evidence type="ECO:0000256" key="8">
    <source>
        <dbReference type="SAM" id="Phobius"/>
    </source>
</evidence>
<keyword evidence="5 8" id="KW-0812">Transmembrane</keyword>
<organism evidence="9 11">
    <name type="scientific">Raoultella ornithinolytica</name>
    <name type="common">Klebsiella ornithinolytica</name>
    <dbReference type="NCBI Taxonomy" id="54291"/>
    <lineage>
        <taxon>Bacteria</taxon>
        <taxon>Pseudomonadati</taxon>
        <taxon>Pseudomonadota</taxon>
        <taxon>Gammaproteobacteria</taxon>
        <taxon>Enterobacterales</taxon>
        <taxon>Enterobacteriaceae</taxon>
        <taxon>Klebsiella/Raoultella group</taxon>
        <taxon>Raoultella</taxon>
    </lineage>
</organism>
<dbReference type="PANTHER" id="PTHR30472:SF70">
    <property type="entry name" value="MOLYBDATE IMPORT SYSTEM PERMEASE PROTEIN MOLB"/>
    <property type="match status" value="1"/>
</dbReference>
<evidence type="ECO:0000256" key="3">
    <source>
        <dbReference type="ARBA" id="ARBA00022448"/>
    </source>
</evidence>
<gene>
    <name evidence="9" type="ORF">CFY86_18595</name>
    <name evidence="10" type="ORF">N2J37_10765</name>
</gene>
<evidence type="ECO:0000256" key="2">
    <source>
        <dbReference type="ARBA" id="ARBA00007935"/>
    </source>
</evidence>
<dbReference type="InterPro" id="IPR037294">
    <property type="entry name" value="ABC_BtuC-like"/>
</dbReference>
<dbReference type="GO" id="GO:0005886">
    <property type="term" value="C:plasma membrane"/>
    <property type="evidence" value="ECO:0007669"/>
    <property type="project" value="UniProtKB-SubCell"/>
</dbReference>
<feature type="transmembrane region" description="Helical" evidence="8">
    <location>
        <begin position="92"/>
        <end position="111"/>
    </location>
</feature>
<feature type="transmembrane region" description="Helical" evidence="8">
    <location>
        <begin position="144"/>
        <end position="165"/>
    </location>
</feature>
<feature type="transmembrane region" description="Helical" evidence="8">
    <location>
        <begin position="235"/>
        <end position="264"/>
    </location>
</feature>
<feature type="transmembrane region" description="Helical" evidence="8">
    <location>
        <begin position="118"/>
        <end position="138"/>
    </location>
</feature>
<keyword evidence="6 8" id="KW-1133">Transmembrane helix</keyword>
<dbReference type="Proteomes" id="UP001064206">
    <property type="component" value="Chromosome"/>
</dbReference>
<evidence type="ECO:0000256" key="6">
    <source>
        <dbReference type="ARBA" id="ARBA00022989"/>
    </source>
</evidence>
<feature type="transmembrane region" description="Helical" evidence="8">
    <location>
        <begin position="194"/>
        <end position="215"/>
    </location>
</feature>
<evidence type="ECO:0000313" key="11">
    <source>
        <dbReference type="Proteomes" id="UP000229713"/>
    </source>
</evidence>
<dbReference type="GO" id="GO:0022857">
    <property type="term" value="F:transmembrane transporter activity"/>
    <property type="evidence" value="ECO:0007669"/>
    <property type="project" value="InterPro"/>
</dbReference>
<dbReference type="GeneID" id="93753409"/>
<feature type="transmembrane region" description="Helical" evidence="8">
    <location>
        <begin position="276"/>
        <end position="294"/>
    </location>
</feature>
<dbReference type="Proteomes" id="UP000229713">
    <property type="component" value="Unassembled WGS sequence"/>
</dbReference>
<proteinExistence type="inferred from homology"/>
<evidence type="ECO:0000313" key="10">
    <source>
        <dbReference type="EMBL" id="UXE40181.1"/>
    </source>
</evidence>
<evidence type="ECO:0000256" key="4">
    <source>
        <dbReference type="ARBA" id="ARBA00022475"/>
    </source>
</evidence>
<dbReference type="Pfam" id="PF01032">
    <property type="entry name" value="FecCD"/>
    <property type="match status" value="1"/>
</dbReference>
<dbReference type="RefSeq" id="WP_015584042.1">
    <property type="nucleotide sequence ID" value="NZ_ABDFAB020000008.1"/>
</dbReference>
<accession>A0A1Y6GGG4</accession>
<reference evidence="9 11" key="1">
    <citation type="submission" date="2017-07" db="EMBL/GenBank/DDBJ databases">
        <title>Raoultella ornithinolytica strain HH3 draft genome.</title>
        <authorList>
            <person name="Duceppe M.-O."/>
            <person name="Huang H."/>
            <person name="Phipps-Todd B."/>
        </authorList>
    </citation>
    <scope>NUCLEOTIDE SEQUENCE [LARGE SCALE GENOMIC DNA]</scope>
    <source>
        <strain evidence="9 11">HH3</strain>
    </source>
</reference>
<dbReference type="eggNOG" id="COG0609">
    <property type="taxonomic scope" value="Bacteria"/>
</dbReference>
<evidence type="ECO:0000256" key="7">
    <source>
        <dbReference type="ARBA" id="ARBA00023136"/>
    </source>
</evidence>
<keyword evidence="7 8" id="KW-0472">Membrane</keyword>
<feature type="transmembrane region" description="Helical" evidence="8">
    <location>
        <begin position="62"/>
        <end position="80"/>
    </location>
</feature>
<evidence type="ECO:0000313" key="9">
    <source>
        <dbReference type="EMBL" id="PIK82789.1"/>
    </source>
</evidence>
<dbReference type="SUPFAM" id="SSF81345">
    <property type="entry name" value="ABC transporter involved in vitamin B12 uptake, BtuC"/>
    <property type="match status" value="1"/>
</dbReference>
<name>A0A1Y6GGG4_RAOOR</name>
<keyword evidence="4" id="KW-1003">Cell membrane</keyword>
<comment type="similarity">
    <text evidence="2">Belongs to the binding-protein-dependent transport system permease family. FecCD subfamily.</text>
</comment>
<keyword evidence="3" id="KW-0813">Transport</keyword>
<dbReference type="GO" id="GO:0033214">
    <property type="term" value="P:siderophore-iron import into cell"/>
    <property type="evidence" value="ECO:0007669"/>
    <property type="project" value="TreeGrafter"/>
</dbReference>
<comment type="subcellular location">
    <subcellularLocation>
        <location evidence="1">Cell membrane</location>
        <topology evidence="1">Multi-pass membrane protein</topology>
    </subcellularLocation>
</comment>
<dbReference type="InterPro" id="IPR000522">
    <property type="entry name" value="ABC_transptr_permease_BtuC"/>
</dbReference>
<dbReference type="EMBL" id="CP104450">
    <property type="protein sequence ID" value="UXE40181.1"/>
    <property type="molecule type" value="Genomic_DNA"/>
</dbReference>
<dbReference type="CDD" id="cd06550">
    <property type="entry name" value="TM_ABC_iron-siderophores_like"/>
    <property type="match status" value="1"/>
</dbReference>
<dbReference type="FunFam" id="1.10.3470.10:FF:000001">
    <property type="entry name" value="Vitamin B12 ABC transporter permease BtuC"/>
    <property type="match status" value="1"/>
</dbReference>
<dbReference type="PANTHER" id="PTHR30472">
    <property type="entry name" value="FERRIC ENTEROBACTIN TRANSPORT SYSTEM PERMEASE PROTEIN"/>
    <property type="match status" value="1"/>
</dbReference>